<keyword evidence="2" id="KW-0503">Monooxygenase</keyword>
<reference evidence="2 3" key="1">
    <citation type="submission" date="2018-10" db="EMBL/GenBank/DDBJ databases">
        <title>Isolation, diversity and antifungal activity of actinobacteria from wheat.</title>
        <authorList>
            <person name="Han C."/>
        </authorList>
    </citation>
    <scope>NUCLEOTIDE SEQUENCE [LARGE SCALE GENOMIC DNA]</scope>
    <source>
        <strain evidence="2 3">NEAU-YY642</strain>
    </source>
</reference>
<dbReference type="RefSeq" id="WP_122185748.1">
    <property type="nucleotide sequence ID" value="NZ_RFFJ01000158.1"/>
</dbReference>
<dbReference type="Pfam" id="PF03992">
    <property type="entry name" value="ABM"/>
    <property type="match status" value="1"/>
</dbReference>
<accession>A0A3M2LF49</accession>
<dbReference type="InterPro" id="IPR007138">
    <property type="entry name" value="ABM_dom"/>
</dbReference>
<proteinExistence type="predicted"/>
<dbReference type="PROSITE" id="PS51725">
    <property type="entry name" value="ABM"/>
    <property type="match status" value="1"/>
</dbReference>
<evidence type="ECO:0000313" key="3">
    <source>
        <dbReference type="Proteomes" id="UP000278673"/>
    </source>
</evidence>
<dbReference type="AlphaFoldDB" id="A0A3M2LF49"/>
<feature type="domain" description="ABM" evidence="1">
    <location>
        <begin position="2"/>
        <end position="91"/>
    </location>
</feature>
<comment type="caution">
    <text evidence="2">The sequence shown here is derived from an EMBL/GenBank/DDBJ whole genome shotgun (WGS) entry which is preliminary data.</text>
</comment>
<dbReference type="SUPFAM" id="SSF54909">
    <property type="entry name" value="Dimeric alpha+beta barrel"/>
    <property type="match status" value="1"/>
</dbReference>
<dbReference type="EMBL" id="RFFJ01000158">
    <property type="protein sequence ID" value="RMI36024.1"/>
    <property type="molecule type" value="Genomic_DNA"/>
</dbReference>
<dbReference type="InterPro" id="IPR011008">
    <property type="entry name" value="Dimeric_a/b-barrel"/>
</dbReference>
<evidence type="ECO:0000259" key="1">
    <source>
        <dbReference type="PROSITE" id="PS51725"/>
    </source>
</evidence>
<sequence>MATLINKFTVVGDVETFRKALAHVSEYMQAQPGFISHELYQSLSKPEIFVETATWDHADSHKKAVSSDEFRTRVKGLAGLAKPDADLYRSVDDH</sequence>
<name>A0A3M2LF49_9ACTN</name>
<dbReference type="Gene3D" id="3.30.70.100">
    <property type="match status" value="1"/>
</dbReference>
<protein>
    <submittedName>
        <fullName evidence="2">Antibiotic biosynthesis monooxygenase</fullName>
    </submittedName>
</protein>
<dbReference type="GO" id="GO:0004497">
    <property type="term" value="F:monooxygenase activity"/>
    <property type="evidence" value="ECO:0007669"/>
    <property type="project" value="UniProtKB-KW"/>
</dbReference>
<keyword evidence="2" id="KW-0560">Oxidoreductase</keyword>
<dbReference type="Proteomes" id="UP000278673">
    <property type="component" value="Unassembled WGS sequence"/>
</dbReference>
<keyword evidence="3" id="KW-1185">Reference proteome</keyword>
<evidence type="ECO:0000313" key="2">
    <source>
        <dbReference type="EMBL" id="RMI36024.1"/>
    </source>
</evidence>
<gene>
    <name evidence="2" type="ORF">EBN88_22590</name>
</gene>
<organism evidence="2 3">
    <name type="scientific">Streptomyces triticirhizae</name>
    <dbReference type="NCBI Taxonomy" id="2483353"/>
    <lineage>
        <taxon>Bacteria</taxon>
        <taxon>Bacillati</taxon>
        <taxon>Actinomycetota</taxon>
        <taxon>Actinomycetes</taxon>
        <taxon>Kitasatosporales</taxon>
        <taxon>Streptomycetaceae</taxon>
        <taxon>Streptomyces</taxon>
    </lineage>
</organism>